<proteinExistence type="predicted"/>
<dbReference type="OrthoDB" id="9809338at2"/>
<comment type="caution">
    <text evidence="2">The sequence shown here is derived from an EMBL/GenBank/DDBJ whole genome shotgun (WGS) entry which is preliminary data.</text>
</comment>
<reference evidence="2 3" key="1">
    <citation type="submission" date="2019-07" db="EMBL/GenBank/DDBJ databases">
        <title>Qingshengfaniella alkalisoli gen. nov., sp. nov., isolated from saline soil.</title>
        <authorList>
            <person name="Xu L."/>
            <person name="Huang X.-X."/>
            <person name="Sun J.-Q."/>
        </authorList>
    </citation>
    <scope>NUCLEOTIDE SEQUENCE [LARGE SCALE GENOMIC DNA]</scope>
    <source>
        <strain evidence="2 3">DSM 27279</strain>
    </source>
</reference>
<accession>A0A556ASD0</accession>
<dbReference type="RefSeq" id="WP_143948197.1">
    <property type="nucleotide sequence ID" value="NZ_VLTJ01000020.1"/>
</dbReference>
<dbReference type="AlphaFoldDB" id="A0A556ASD0"/>
<gene>
    <name evidence="2" type="ORF">FOZ76_10615</name>
</gene>
<sequence length="207" mass="22057">MPDSHPCTGVRLHAPHPALADYVACYWVSRSAGTSRHRVLPDGCVDLVCAWAGTAAALRVHGSTTRPRELAVAPDGSYVGVRFRPGQARRFVEFPAALLTDTDLAAEGAVPWAFALRSLGPHGAGGPGAIDRALLAHLARRQVRRDAVDALLGWLAASAETPARAGMAIDRLGRLAGTGPRQAERHWRAAVGLPMETFLGIQRVRRA</sequence>
<protein>
    <recommendedName>
        <fullName evidence="1">DUF6597 domain-containing protein</fullName>
    </recommendedName>
</protein>
<dbReference type="Proteomes" id="UP000318405">
    <property type="component" value="Unassembled WGS sequence"/>
</dbReference>
<dbReference type="Pfam" id="PF20240">
    <property type="entry name" value="DUF6597"/>
    <property type="match status" value="1"/>
</dbReference>
<dbReference type="EMBL" id="VLTJ01000020">
    <property type="protein sequence ID" value="TSH95830.1"/>
    <property type="molecule type" value="Genomic_DNA"/>
</dbReference>
<evidence type="ECO:0000313" key="3">
    <source>
        <dbReference type="Proteomes" id="UP000318405"/>
    </source>
</evidence>
<evidence type="ECO:0000313" key="2">
    <source>
        <dbReference type="EMBL" id="TSH95830.1"/>
    </source>
</evidence>
<name>A0A556ASD0_9BURK</name>
<organism evidence="2 3">
    <name type="scientific">Verticiella sediminum</name>
    <dbReference type="NCBI Taxonomy" id="1247510"/>
    <lineage>
        <taxon>Bacteria</taxon>
        <taxon>Pseudomonadati</taxon>
        <taxon>Pseudomonadota</taxon>
        <taxon>Betaproteobacteria</taxon>
        <taxon>Burkholderiales</taxon>
        <taxon>Alcaligenaceae</taxon>
        <taxon>Verticiella</taxon>
    </lineage>
</organism>
<feature type="domain" description="DUF6597" evidence="1">
    <location>
        <begin position="13"/>
        <end position="103"/>
    </location>
</feature>
<feature type="non-terminal residue" evidence="2">
    <location>
        <position position="207"/>
    </location>
</feature>
<evidence type="ECO:0000259" key="1">
    <source>
        <dbReference type="Pfam" id="PF20240"/>
    </source>
</evidence>
<dbReference type="InterPro" id="IPR046532">
    <property type="entry name" value="DUF6597"/>
</dbReference>
<keyword evidence="3" id="KW-1185">Reference proteome</keyword>